<reference evidence="1" key="1">
    <citation type="submission" date="2022-10" db="EMBL/GenBank/DDBJ databases">
        <title>Culturing micro-colonial fungi from biological soil crusts in the Mojave desert and describing Neophaeococcomyces mojavensis, and introducing the new genera and species Taxawa tesnikishii.</title>
        <authorList>
            <person name="Kurbessoian T."/>
            <person name="Stajich J.E."/>
        </authorList>
    </citation>
    <scope>NUCLEOTIDE SEQUENCE</scope>
    <source>
        <strain evidence="1">JES_115</strain>
    </source>
</reference>
<evidence type="ECO:0000313" key="2">
    <source>
        <dbReference type="Proteomes" id="UP001172680"/>
    </source>
</evidence>
<name>A0ACC2ZQ74_9PEZI</name>
<dbReference type="EMBL" id="JAPDRP010000001">
    <property type="protein sequence ID" value="KAJ9649736.1"/>
    <property type="molecule type" value="Genomic_DNA"/>
</dbReference>
<comment type="caution">
    <text evidence="1">The sequence shown here is derived from an EMBL/GenBank/DDBJ whole genome shotgun (WGS) entry which is preliminary data.</text>
</comment>
<proteinExistence type="predicted"/>
<protein>
    <submittedName>
        <fullName evidence="1">Uncharacterized protein</fullName>
    </submittedName>
</protein>
<gene>
    <name evidence="1" type="ORF">H2199_000515</name>
</gene>
<keyword evidence="2" id="KW-1185">Reference proteome</keyword>
<dbReference type="Proteomes" id="UP001172680">
    <property type="component" value="Unassembled WGS sequence"/>
</dbReference>
<organism evidence="1 2">
    <name type="scientific">Coniosporium tulheliwenetii</name>
    <dbReference type="NCBI Taxonomy" id="3383036"/>
    <lineage>
        <taxon>Eukaryota</taxon>
        <taxon>Fungi</taxon>
        <taxon>Dikarya</taxon>
        <taxon>Ascomycota</taxon>
        <taxon>Pezizomycotina</taxon>
        <taxon>Dothideomycetes</taxon>
        <taxon>Dothideomycetes incertae sedis</taxon>
        <taxon>Coniosporium</taxon>
    </lineage>
</organism>
<accession>A0ACC2ZQ74</accession>
<evidence type="ECO:0000313" key="1">
    <source>
        <dbReference type="EMBL" id="KAJ9649736.1"/>
    </source>
</evidence>
<sequence>MLENLPPLYSAAESILEIVAPVKASKGDLRSIIKEIRASTSRIGKRFAIKQKAIEPYMEAFDTQDMIRRDDLDSHPWRPDIILYKANLAILAKRLLNLNRDDAGSWDSVRELDSSFPLQFLSTFPAPETDTAIGFIGGSRLLKETFTFALELRTQLAIILLSKKYEALSHSPHNAVAQLFGAAAAGDDSAPVDIVEGSQIRGWGIEALCESKDQIPRNFARQVIQRVNEIKSYFTGDVEYTVDYEGLSERFPWREFMAQVLEWIRLRNMEIEEQLEHAGGVERLSFLLGQELQSGKKPRTSLGGASTATAVSTSGQSPRRPRNSGVSPNSQFEEAGDLQQTPDYTISGISALKKRAIRLSGQFSQPPSASKEPRLEEDLAPADPVEDDWQAAPVDDYEDINADAPRPNSSPQKLIRGPDRQPNAQRVSFDDGFDATQRTQTPAQAGKPPRSSMKRARVDESADSNYGETGADGSDDDDFETDKRNVNTPQRRRQARTGQRHPINEEPRVSPNKRQRTDGRYPPQSQVTILNSDTDEEAQHEVPKQVNFRI</sequence>